<gene>
    <name evidence="7" type="ORF">EGM181_03245</name>
    <name evidence="8" type="ORF">NCTC12360_01909</name>
</gene>
<dbReference type="SMART" id="SM00487">
    <property type="entry name" value="DEXDc"/>
    <property type="match status" value="1"/>
</dbReference>
<evidence type="ECO:0000313" key="7">
    <source>
        <dbReference type="EMBL" id="QOG26344.1"/>
    </source>
</evidence>
<feature type="domain" description="Helicase C-terminal" evidence="6">
    <location>
        <begin position="507"/>
        <end position="699"/>
    </location>
</feature>
<feature type="domain" description="Helicase ATP-binding" evidence="5">
    <location>
        <begin position="255"/>
        <end position="430"/>
    </location>
</feature>
<dbReference type="PANTHER" id="PTHR47961">
    <property type="entry name" value="DNA POLYMERASE THETA, PUTATIVE (AFU_ORTHOLOGUE AFUA_1G05260)-RELATED"/>
    <property type="match status" value="1"/>
</dbReference>
<evidence type="ECO:0000259" key="5">
    <source>
        <dbReference type="PROSITE" id="PS51192"/>
    </source>
</evidence>
<name>A0A366U3B4_ENTGA</name>
<dbReference type="GO" id="GO:0003676">
    <property type="term" value="F:nucleic acid binding"/>
    <property type="evidence" value="ECO:0007669"/>
    <property type="project" value="InterPro"/>
</dbReference>
<dbReference type="RefSeq" id="WP_005231832.1">
    <property type="nucleotide sequence ID" value="NZ_CP050485.1"/>
</dbReference>
<dbReference type="InterPro" id="IPR050474">
    <property type="entry name" value="Hel308_SKI2-like"/>
</dbReference>
<reference evidence="7 10" key="2">
    <citation type="submission" date="2020-03" db="EMBL/GenBank/DDBJ databases">
        <title>Characterization of ganglioside-mimicking enterococci.</title>
        <authorList>
            <person name="Patry R.T."/>
            <person name="Nothaft H."/>
            <person name="Bridger R."/>
            <person name="Shajahan A."/>
            <person name="Huynh S."/>
            <person name="Sanchez S."/>
            <person name="Azadi P."/>
            <person name="Cooper K."/>
            <person name="Miller W.G."/>
            <person name="Parker C.T."/>
            <person name="Wells L."/>
            <person name="Szymanski C.M."/>
        </authorList>
    </citation>
    <scope>NUCLEOTIDE SEQUENCE [LARGE SCALE GENOMIC DNA]</scope>
    <source>
        <strain evidence="7 10">EGM181</strain>
    </source>
</reference>
<dbReference type="SUPFAM" id="SSF52540">
    <property type="entry name" value="P-loop containing nucleoside triphosphate hydrolases"/>
    <property type="match status" value="1"/>
</dbReference>
<evidence type="ECO:0000256" key="2">
    <source>
        <dbReference type="ARBA" id="ARBA00022801"/>
    </source>
</evidence>
<dbReference type="GO" id="GO:0005524">
    <property type="term" value="F:ATP binding"/>
    <property type="evidence" value="ECO:0007669"/>
    <property type="project" value="UniProtKB-KW"/>
</dbReference>
<protein>
    <submittedName>
        <fullName evidence="7">DEAD/DEAH box helicase</fullName>
    </submittedName>
    <submittedName>
        <fullName evidence="8">Ski2-like helicase</fullName>
    </submittedName>
</protein>
<dbReference type="PROSITE" id="PS51194">
    <property type="entry name" value="HELICASE_CTER"/>
    <property type="match status" value="1"/>
</dbReference>
<accession>A0A366U3B4</accession>
<dbReference type="InterPro" id="IPR001650">
    <property type="entry name" value="Helicase_C-like"/>
</dbReference>
<keyword evidence="3 7" id="KW-0347">Helicase</keyword>
<evidence type="ECO:0000256" key="1">
    <source>
        <dbReference type="ARBA" id="ARBA00022741"/>
    </source>
</evidence>
<reference evidence="8 9" key="1">
    <citation type="submission" date="2018-06" db="EMBL/GenBank/DDBJ databases">
        <authorList>
            <consortium name="Pathogen Informatics"/>
            <person name="Doyle S."/>
        </authorList>
    </citation>
    <scope>NUCLEOTIDE SEQUENCE [LARGE SCALE GENOMIC DNA]</scope>
    <source>
        <strain evidence="8 9">NCTC12360</strain>
    </source>
</reference>
<dbReference type="Proteomes" id="UP000516696">
    <property type="component" value="Chromosome"/>
</dbReference>
<dbReference type="EMBL" id="UFYW01000001">
    <property type="protein sequence ID" value="STD83444.1"/>
    <property type="molecule type" value="Genomic_DNA"/>
</dbReference>
<dbReference type="InterPro" id="IPR011545">
    <property type="entry name" value="DEAD/DEAH_box_helicase_dom"/>
</dbReference>
<evidence type="ECO:0000256" key="3">
    <source>
        <dbReference type="ARBA" id="ARBA00022806"/>
    </source>
</evidence>
<keyword evidence="1" id="KW-0547">Nucleotide-binding</keyword>
<evidence type="ECO:0000313" key="10">
    <source>
        <dbReference type="Proteomes" id="UP000516696"/>
    </source>
</evidence>
<evidence type="ECO:0000259" key="6">
    <source>
        <dbReference type="PROSITE" id="PS51194"/>
    </source>
</evidence>
<dbReference type="PANTHER" id="PTHR47961:SF10">
    <property type="entry name" value="ATP-DEPENDENT DNA HELICASE HEL308"/>
    <property type="match status" value="1"/>
</dbReference>
<keyword evidence="2" id="KW-0378">Hydrolase</keyword>
<dbReference type="Proteomes" id="UP000254807">
    <property type="component" value="Unassembled WGS sequence"/>
</dbReference>
<keyword evidence="4" id="KW-0067">ATP-binding</keyword>
<evidence type="ECO:0000313" key="8">
    <source>
        <dbReference type="EMBL" id="STD83444.1"/>
    </source>
</evidence>
<evidence type="ECO:0000313" key="9">
    <source>
        <dbReference type="Proteomes" id="UP000254807"/>
    </source>
</evidence>
<dbReference type="SMART" id="SM00490">
    <property type="entry name" value="HELICc"/>
    <property type="match status" value="1"/>
</dbReference>
<dbReference type="Gene3D" id="3.40.50.300">
    <property type="entry name" value="P-loop containing nucleotide triphosphate hydrolases"/>
    <property type="match status" value="2"/>
</dbReference>
<dbReference type="InterPro" id="IPR014001">
    <property type="entry name" value="Helicase_ATP-bd"/>
</dbReference>
<dbReference type="Pfam" id="PF00270">
    <property type="entry name" value="DEAD"/>
    <property type="match status" value="1"/>
</dbReference>
<dbReference type="GO" id="GO:0016787">
    <property type="term" value="F:hydrolase activity"/>
    <property type="evidence" value="ECO:0007669"/>
    <property type="project" value="UniProtKB-KW"/>
</dbReference>
<keyword evidence="9" id="KW-1185">Reference proteome</keyword>
<proteinExistence type="predicted"/>
<dbReference type="GO" id="GO:0004386">
    <property type="term" value="F:helicase activity"/>
    <property type="evidence" value="ECO:0007669"/>
    <property type="project" value="UniProtKB-KW"/>
</dbReference>
<organism evidence="7 10">
    <name type="scientific">Enterococcus gallinarum</name>
    <dbReference type="NCBI Taxonomy" id="1353"/>
    <lineage>
        <taxon>Bacteria</taxon>
        <taxon>Bacillati</taxon>
        <taxon>Bacillota</taxon>
        <taxon>Bacilli</taxon>
        <taxon>Lactobacillales</taxon>
        <taxon>Enterococcaceae</taxon>
        <taxon>Enterococcus</taxon>
    </lineage>
</organism>
<sequence length="1045" mass="120380">MLIENNSKYYLKKVQAKSKMFEYNVPLEEHIQVEYMAQELIVLAIATIGDASNFIWDNRYTEFSSKLNNELFENLNFTSIYFDSLLTSEIGEASYNDYFGLLGAISFYLSDALGSTKVMINKIDWAMDLEINEIDTFLLYLLADRLDELKGYEFSSQYGNLFYYLIYDLSQFYLDGTPIDFEKLNDLKQEIYLSQNPREILFGDSLLAVFIKKYKNSALNLLPNYSDTTIQDWEDLLLNNHTIKELWPSQILLGEKNIFKGKSGVIQMPTSSGKTTSIGLIIRSAFITHRTKLAVVVAPFKALCKEITLNLIEFFSNDEVIINELSDIAEKDDIAFFDNDIATNTLIILTPEKLLFLIRNNSEILEELNLIIFDEAHLFDDSSRGTNYELLVSTIRYYLNESSQKILISAVIANSEVINEWLNGTDGEVISNNNIISSQRSIAIGDWMGQTGQLYFLNQDNPDIDDFYVPRIVDIREINRLDRERAKRYFPDVDFRKRKLNKPYDMQIYYALKMVHNGATAIFSGTKKTADKTIERLLELEERGLDISAFSNEVSQNENTKIASLINMNLGSDTEYYISALKGIFIHHGNIPLGIRLSVEYAMSQNLINFVVCTSTLAQGVNLPIKYLIISSLYQGKSQMKVRDFHNLLGRVGRAGKHIEGTVILSEPFIHSNKSNWKWNRYKNMLDIDNSEDSESNLLKLVRPIIIDKFPPINLWNVLPQKYTNQEQFNDVINKIKTVISNSNFPNKISDFNFELKIILDILKDVENYVMYFVKYFKDSNPNFTNMVTQQTLGYHLASDSEKEKLVELFEVIKTYSLSFTEAELSLYSISSLGFDNSKVLSQWISEKIENITQARSEFELIDIIFPQLILFSENNIINRIDDTSIFTQICELWTQGQSYSDILNYCQSNQFQISKRNQLVPLILQDIIEICDNILAYSTILPLNGVATFMENSENDSTLHLIKSLQKKIRYGLPSNLSINIFELGFSDRVIAQILARIIENSSSFTITSISKRITKELLRQNKREIEEALKVFPQYFLDILRKI</sequence>
<dbReference type="AlphaFoldDB" id="A0A366U3B4"/>
<dbReference type="PROSITE" id="PS51192">
    <property type="entry name" value="HELICASE_ATP_BIND_1"/>
    <property type="match status" value="1"/>
</dbReference>
<dbReference type="EMBL" id="CP050485">
    <property type="protein sequence ID" value="QOG26344.1"/>
    <property type="molecule type" value="Genomic_DNA"/>
</dbReference>
<evidence type="ECO:0000256" key="4">
    <source>
        <dbReference type="ARBA" id="ARBA00022840"/>
    </source>
</evidence>
<dbReference type="InterPro" id="IPR027417">
    <property type="entry name" value="P-loop_NTPase"/>
</dbReference>
<dbReference type="OrthoDB" id="9815222at2"/>